<keyword evidence="1" id="KW-0732">Signal</keyword>
<evidence type="ECO:0000313" key="4">
    <source>
        <dbReference type="Proteomes" id="UP000306808"/>
    </source>
</evidence>
<reference evidence="3 4" key="1">
    <citation type="submission" date="2019-04" db="EMBL/GenBank/DDBJ databases">
        <title>Sphingobacterium olei sp. nov., isolated from oil-contaminated soil.</title>
        <authorList>
            <person name="Liu B."/>
        </authorList>
    </citation>
    <scope>NUCLEOTIDE SEQUENCE [LARGE SCALE GENOMIC DNA]</scope>
    <source>
        <strain evidence="3 4">HAL-9</strain>
    </source>
</reference>
<dbReference type="InterPro" id="IPR001434">
    <property type="entry name" value="OmcB-like_DUF11"/>
</dbReference>
<dbReference type="Gene3D" id="2.60.40.1170">
    <property type="entry name" value="Mu homology domain, subdomain B"/>
    <property type="match status" value="1"/>
</dbReference>
<evidence type="ECO:0000256" key="1">
    <source>
        <dbReference type="SAM" id="SignalP"/>
    </source>
</evidence>
<gene>
    <name evidence="3" type="ORF">FAZ15_16030</name>
</gene>
<keyword evidence="4" id="KW-1185">Reference proteome</keyword>
<evidence type="ECO:0000259" key="2">
    <source>
        <dbReference type="Pfam" id="PF01345"/>
    </source>
</evidence>
<protein>
    <submittedName>
        <fullName evidence="3">T9SS type B sorting domain-containing protein</fullName>
    </submittedName>
</protein>
<dbReference type="InterPro" id="IPR013783">
    <property type="entry name" value="Ig-like_fold"/>
</dbReference>
<evidence type="ECO:0000313" key="3">
    <source>
        <dbReference type="EMBL" id="TJZ54968.1"/>
    </source>
</evidence>
<dbReference type="Pfam" id="PF13585">
    <property type="entry name" value="CHU_C"/>
    <property type="match status" value="1"/>
</dbReference>
<dbReference type="Pfam" id="PF01345">
    <property type="entry name" value="DUF11"/>
    <property type="match status" value="1"/>
</dbReference>
<organism evidence="3 4">
    <name type="scientific">Sphingobacterium olei</name>
    <dbReference type="NCBI Taxonomy" id="2571155"/>
    <lineage>
        <taxon>Bacteria</taxon>
        <taxon>Pseudomonadati</taxon>
        <taxon>Bacteroidota</taxon>
        <taxon>Sphingobacteriia</taxon>
        <taxon>Sphingobacteriales</taxon>
        <taxon>Sphingobacteriaceae</taxon>
        <taxon>Sphingobacterium</taxon>
    </lineage>
</organism>
<comment type="caution">
    <text evidence="3">The sequence shown here is derived from an EMBL/GenBank/DDBJ whole genome shotgun (WGS) entry which is preliminary data.</text>
</comment>
<dbReference type="NCBIfam" id="TIGR04131">
    <property type="entry name" value="Bac_Flav_CTERM"/>
    <property type="match status" value="1"/>
</dbReference>
<feature type="signal peptide" evidence="1">
    <location>
        <begin position="1"/>
        <end position="24"/>
    </location>
</feature>
<dbReference type="RefSeq" id="WP_136902327.1">
    <property type="nucleotide sequence ID" value="NZ_SUME01000006.1"/>
</dbReference>
<feature type="chain" id="PRO_5020758067" evidence="1">
    <location>
        <begin position="25"/>
        <end position="318"/>
    </location>
</feature>
<dbReference type="EMBL" id="SUME01000006">
    <property type="protein sequence ID" value="TJZ54968.1"/>
    <property type="molecule type" value="Genomic_DNA"/>
</dbReference>
<dbReference type="InterPro" id="IPR026341">
    <property type="entry name" value="T9SS_type_B"/>
</dbReference>
<sequence length="318" mass="35828">MQGLLRHILMSFVVLLLALPRAEAQQQTLRIVSGKKVTLRADAVHALSYIWFKNGESINGFHDQRIVVTEAGVYTVIALGDGCNSDLSDPVEIIVDPLGEEITVDVEIRNLPSAKSVLVNNTMNHQLMLINHGDDAVTDLIVTFDLPREVEYVGILEGYVGTVTYDAANRQIIWKVPKMETKEALSLWVELRGAIPGTAITLATVISEHTNAELSNSESLTEVDVVYFFIPNVFTPNNDGFNDYFEIKGLESFEVKRLRVFNRHGNEVYHSQNYQNDWGGLGLKDGTYFYYLEIEDPKKGKYTTKGYVMIMRAISYRQ</sequence>
<feature type="domain" description="DUF11" evidence="2">
    <location>
        <begin position="105"/>
        <end position="219"/>
    </location>
</feature>
<dbReference type="Gene3D" id="2.60.40.10">
    <property type="entry name" value="Immunoglobulins"/>
    <property type="match status" value="1"/>
</dbReference>
<accession>A0A4V6WHP9</accession>
<dbReference type="OrthoDB" id="9765926at2"/>
<dbReference type="Proteomes" id="UP000306808">
    <property type="component" value="Unassembled WGS sequence"/>
</dbReference>
<dbReference type="AlphaFoldDB" id="A0A4V6WHP9"/>
<proteinExistence type="predicted"/>
<name>A0A4V6WHP9_9SPHI</name>